<accession>V9TSV6</accession>
<evidence type="ECO:0000313" key="2">
    <source>
        <dbReference type="Proteomes" id="UP000203420"/>
    </source>
</evidence>
<sequence>MALEYYSELPLELKERIVRNHMQEERKKEFLDKSIEASCMRYQSLLKKEVLSSSEISELCDFLIPLAQYCSDRCGTRCLLRWKKDVPVNVKYFVMEEQHFQLYGPLDMDGLSCFEILLPEVDDDVTYEDGKIVNCKELDLLFTELGITVLYITITDGRIITPLPK</sequence>
<protein>
    <submittedName>
        <fullName evidence="1">Cell cycle link protein</fullName>
    </submittedName>
</protein>
<dbReference type="Proteomes" id="UP000203420">
    <property type="component" value="Genome"/>
</dbReference>
<dbReference type="KEGG" id="vg:18158320"/>
<name>V9TSV6_9VIRU</name>
<evidence type="ECO:0000313" key="1">
    <source>
        <dbReference type="EMBL" id="AHC72283.1"/>
    </source>
</evidence>
<organism evidence="1 2">
    <name type="scientific">Pea yellow stunt virus</name>
    <dbReference type="NCBI Taxonomy" id="1436892"/>
    <lineage>
        <taxon>Viruses</taxon>
        <taxon>Monodnaviria</taxon>
        <taxon>Shotokuvirae</taxon>
        <taxon>Cressdnaviricota</taxon>
        <taxon>Arfiviricetes</taxon>
        <taxon>Mulpavirales</taxon>
        <taxon>Nanoviridae</taxon>
        <taxon>Nanovirus</taxon>
        <taxon>Nanovirus flavipisi</taxon>
    </lineage>
</organism>
<reference evidence="1 2" key="1">
    <citation type="journal article" date="2014" name="J. Gen. Virol.">
        <title>Genome diversity and evidence of recombination and reassortment in nanoviruses from Europe.</title>
        <authorList>
            <person name="Grigoras I."/>
            <person name="Ginzo A.I."/>
            <person name="Martin D.P."/>
            <person name="Varsani A."/>
            <person name="Romero J."/>
            <person name="Mammadov A.Ch."/>
            <person name="Huseynova I.M."/>
            <person name="Aliyev J.A."/>
            <person name="Kheyr-Pour A."/>
            <person name="Huss H."/>
            <person name="Ziebell H."/>
            <person name="Timchenko T."/>
            <person name="Vetten H.J."/>
            <person name="Gronenborn B."/>
        </authorList>
    </citation>
    <scope>NUCLEOTIDE SEQUENCE [LARGE SCALE GENOMIC DNA]</scope>
    <source>
        <strain evidence="1">Glinzendorf-Marchfeld_15</strain>
    </source>
</reference>
<proteinExistence type="predicted"/>
<dbReference type="EMBL" id="KC979056">
    <property type="protein sequence ID" value="AHC72283.1"/>
    <property type="molecule type" value="Genomic_DNA"/>
</dbReference>
<keyword evidence="2" id="KW-1185">Reference proteome</keyword>
<dbReference type="OrthoDB" id="13818at10239"/>
<gene>
    <name evidence="1" type="primary">Clink</name>
</gene>
<dbReference type="RefSeq" id="YP_008997807.1">
    <property type="nucleotide sequence ID" value="NC_023309.1"/>
</dbReference>
<dbReference type="GeneID" id="18158320"/>